<evidence type="ECO:0000256" key="1">
    <source>
        <dbReference type="SAM" id="MobiDB-lite"/>
    </source>
</evidence>
<organism evidence="2 3">
    <name type="scientific">Liparis tanakae</name>
    <name type="common">Tanaka's snailfish</name>
    <dbReference type="NCBI Taxonomy" id="230148"/>
    <lineage>
        <taxon>Eukaryota</taxon>
        <taxon>Metazoa</taxon>
        <taxon>Chordata</taxon>
        <taxon>Craniata</taxon>
        <taxon>Vertebrata</taxon>
        <taxon>Euteleostomi</taxon>
        <taxon>Actinopterygii</taxon>
        <taxon>Neopterygii</taxon>
        <taxon>Teleostei</taxon>
        <taxon>Neoteleostei</taxon>
        <taxon>Acanthomorphata</taxon>
        <taxon>Eupercaria</taxon>
        <taxon>Perciformes</taxon>
        <taxon>Cottioidei</taxon>
        <taxon>Cottales</taxon>
        <taxon>Liparidae</taxon>
        <taxon>Liparis</taxon>
    </lineage>
</organism>
<evidence type="ECO:0000313" key="3">
    <source>
        <dbReference type="Proteomes" id="UP000314294"/>
    </source>
</evidence>
<sequence>MLNKVPQQHSGQPGRQPVHLVRQHLAAGGSLMFDILKPLQRGGVVSRDHHHVVFQRGQGAQRPRLRRKTLQAGTGGRDLEEPGLKNTRGRRRFIHL</sequence>
<gene>
    <name evidence="2" type="ORF">EYF80_021265</name>
</gene>
<feature type="compositionally biased region" description="Basic residues" evidence="1">
    <location>
        <begin position="87"/>
        <end position="96"/>
    </location>
</feature>
<accession>A0A4Z2HS65</accession>
<name>A0A4Z2HS65_9TELE</name>
<proteinExistence type="predicted"/>
<keyword evidence="3" id="KW-1185">Reference proteome</keyword>
<dbReference type="Proteomes" id="UP000314294">
    <property type="component" value="Unassembled WGS sequence"/>
</dbReference>
<protein>
    <submittedName>
        <fullName evidence="2">Uncharacterized protein</fullName>
    </submittedName>
</protein>
<comment type="caution">
    <text evidence="2">The sequence shown here is derived from an EMBL/GenBank/DDBJ whole genome shotgun (WGS) entry which is preliminary data.</text>
</comment>
<reference evidence="2 3" key="1">
    <citation type="submission" date="2019-03" db="EMBL/GenBank/DDBJ databases">
        <title>First draft genome of Liparis tanakae, snailfish: a comprehensive survey of snailfish specific genes.</title>
        <authorList>
            <person name="Kim W."/>
            <person name="Song I."/>
            <person name="Jeong J.-H."/>
            <person name="Kim D."/>
            <person name="Kim S."/>
            <person name="Ryu S."/>
            <person name="Song J.Y."/>
            <person name="Lee S.K."/>
        </authorList>
    </citation>
    <scope>NUCLEOTIDE SEQUENCE [LARGE SCALE GENOMIC DNA]</scope>
    <source>
        <tissue evidence="2">Muscle</tissue>
    </source>
</reference>
<feature type="region of interest" description="Disordered" evidence="1">
    <location>
        <begin position="55"/>
        <end position="96"/>
    </location>
</feature>
<dbReference type="EMBL" id="SRLO01000189">
    <property type="protein sequence ID" value="TNN68480.1"/>
    <property type="molecule type" value="Genomic_DNA"/>
</dbReference>
<evidence type="ECO:0000313" key="2">
    <source>
        <dbReference type="EMBL" id="TNN68480.1"/>
    </source>
</evidence>
<dbReference type="AlphaFoldDB" id="A0A4Z2HS65"/>